<organism evidence="2 3">
    <name type="scientific">Pseudonocardia humida</name>
    <dbReference type="NCBI Taxonomy" id="2800819"/>
    <lineage>
        <taxon>Bacteria</taxon>
        <taxon>Bacillati</taxon>
        <taxon>Actinomycetota</taxon>
        <taxon>Actinomycetes</taxon>
        <taxon>Pseudonocardiales</taxon>
        <taxon>Pseudonocardiaceae</taxon>
        <taxon>Pseudonocardia</taxon>
    </lineage>
</organism>
<reference evidence="2" key="1">
    <citation type="submission" date="2021-04" db="EMBL/GenBank/DDBJ databases">
        <title>Pseudonocardia sp. nov., isolated from sandy soil of mangrove forest.</title>
        <authorList>
            <person name="Zan Z."/>
            <person name="Huang R."/>
            <person name="Liu W."/>
        </authorList>
    </citation>
    <scope>NUCLEOTIDE SEQUENCE</scope>
    <source>
        <strain evidence="2">S2-4</strain>
    </source>
</reference>
<dbReference type="SUPFAM" id="SSF81901">
    <property type="entry name" value="HCP-like"/>
    <property type="match status" value="1"/>
</dbReference>
<evidence type="ECO:0000313" key="2">
    <source>
        <dbReference type="EMBL" id="MCO1654746.1"/>
    </source>
</evidence>
<dbReference type="InterPro" id="IPR011990">
    <property type="entry name" value="TPR-like_helical_dom_sf"/>
</dbReference>
<dbReference type="Pfam" id="PF13181">
    <property type="entry name" value="TPR_8"/>
    <property type="match status" value="1"/>
</dbReference>
<protein>
    <submittedName>
        <fullName evidence="2">Tetratricopeptide repeat protein</fullName>
    </submittedName>
</protein>
<accession>A0ABT0ZVJ8</accession>
<evidence type="ECO:0000313" key="3">
    <source>
        <dbReference type="Proteomes" id="UP001165283"/>
    </source>
</evidence>
<dbReference type="SUPFAM" id="SSF48452">
    <property type="entry name" value="TPR-like"/>
    <property type="match status" value="1"/>
</dbReference>
<feature type="compositionally biased region" description="Low complexity" evidence="1">
    <location>
        <begin position="15"/>
        <end position="24"/>
    </location>
</feature>
<dbReference type="Proteomes" id="UP001165283">
    <property type="component" value="Unassembled WGS sequence"/>
</dbReference>
<evidence type="ECO:0000256" key="1">
    <source>
        <dbReference type="SAM" id="MobiDB-lite"/>
    </source>
</evidence>
<feature type="region of interest" description="Disordered" evidence="1">
    <location>
        <begin position="1"/>
        <end position="24"/>
    </location>
</feature>
<gene>
    <name evidence="2" type="ORF">KDL28_06715</name>
</gene>
<comment type="caution">
    <text evidence="2">The sequence shown here is derived from an EMBL/GenBank/DDBJ whole genome shotgun (WGS) entry which is preliminary data.</text>
</comment>
<dbReference type="InterPro" id="IPR019734">
    <property type="entry name" value="TPR_rpt"/>
</dbReference>
<dbReference type="EMBL" id="JAGSOV010000015">
    <property type="protein sequence ID" value="MCO1654746.1"/>
    <property type="molecule type" value="Genomic_DNA"/>
</dbReference>
<proteinExistence type="predicted"/>
<dbReference type="Gene3D" id="1.25.40.10">
    <property type="entry name" value="Tetratricopeptide repeat domain"/>
    <property type="match status" value="2"/>
</dbReference>
<dbReference type="RefSeq" id="WP_252436381.1">
    <property type="nucleotide sequence ID" value="NZ_JAGSOV010000015.1"/>
</dbReference>
<keyword evidence="3" id="KW-1185">Reference proteome</keyword>
<sequence>MTTPVPTPGPEHAEPAPAAPVSVAEAPAVPVAEVDDPITEPSPLPLSEPLSAEGAALIDTGRAVDAVEVLRQAVATGEPSATDLLVRAYLDSGAWQPLVDWLVPMVEQGELRFAGRLGVALAAIGDHERAEAAFRMAVSDGQVSASNDLAILLRDQNRMGEVVQVLTWAAQQGDSQAGANLVQLYLESGDTLAAIEAAEAYADETRPDTIVSLADVRAVQGRHDEAEAYYRRACELGGLRAHTAYGQFLLSARGDAVGAEAEFREAQRHSEPNWASTLGHFLVEAGRREEARWYLQHAADSGDADAMGTLIELDGGDPTDD</sequence>
<name>A0ABT0ZVJ8_9PSEU</name>